<feature type="transmembrane region" description="Helical" evidence="5">
    <location>
        <begin position="160"/>
        <end position="179"/>
    </location>
</feature>
<proteinExistence type="inferred from homology"/>
<evidence type="ECO:0000313" key="7">
    <source>
        <dbReference type="RefSeq" id="XP_014677966.1"/>
    </source>
</evidence>
<evidence type="ECO:0000256" key="4">
    <source>
        <dbReference type="ARBA" id="ARBA00023136"/>
    </source>
</evidence>
<evidence type="ECO:0000256" key="5">
    <source>
        <dbReference type="RuleBase" id="RU004379"/>
    </source>
</evidence>
<dbReference type="GeneID" id="106817780"/>
<feature type="transmembrane region" description="Helical" evidence="5">
    <location>
        <begin position="101"/>
        <end position="124"/>
    </location>
</feature>
<evidence type="ECO:0000256" key="2">
    <source>
        <dbReference type="ARBA" id="ARBA00022692"/>
    </source>
</evidence>
<dbReference type="InterPro" id="IPR006214">
    <property type="entry name" value="Bax_inhibitor_1-related"/>
</dbReference>
<feature type="transmembrane region" description="Helical" evidence="5">
    <location>
        <begin position="215"/>
        <end position="234"/>
    </location>
</feature>
<protein>
    <submittedName>
        <fullName evidence="7">Protein lifeguard 4-like</fullName>
    </submittedName>
</protein>
<feature type="transmembrane region" description="Helical" evidence="5">
    <location>
        <begin position="130"/>
        <end position="148"/>
    </location>
</feature>
<sequence>MATVSGEEFPGTGSKPSIVDDFMYGSNVAQSHVYIRLGFLRKVYGILTAQLLLTTLVGTIFILTPAVREFVQSNQWLLMLSLFASMGLVIAMYVKRMETPINYILLLVFTLVESYVVGTIVTFYDQMMVLQAFGLTFAVVAGLTVYTLQSKRDLTSWGAGLFSVLWILILAGFMQFFLQSDVLELLLSAGGAIVFSLFIVYDLSMLMHKLSPEEYIIAAINLYLDIINLFLYILRLLNAVKK</sequence>
<organism evidence="6 7">
    <name type="scientific">Priapulus caudatus</name>
    <name type="common">Priapulid worm</name>
    <dbReference type="NCBI Taxonomy" id="37621"/>
    <lineage>
        <taxon>Eukaryota</taxon>
        <taxon>Metazoa</taxon>
        <taxon>Ecdysozoa</taxon>
        <taxon>Scalidophora</taxon>
        <taxon>Priapulida</taxon>
        <taxon>Priapulimorpha</taxon>
        <taxon>Priapulimorphida</taxon>
        <taxon>Priapulidae</taxon>
        <taxon>Priapulus</taxon>
    </lineage>
</organism>
<evidence type="ECO:0000256" key="1">
    <source>
        <dbReference type="ARBA" id="ARBA00004141"/>
    </source>
</evidence>
<dbReference type="Proteomes" id="UP000695022">
    <property type="component" value="Unplaced"/>
</dbReference>
<dbReference type="RefSeq" id="XP_014677966.1">
    <property type="nucleotide sequence ID" value="XM_014822480.1"/>
</dbReference>
<feature type="transmembrane region" description="Helical" evidence="5">
    <location>
        <begin position="185"/>
        <end position="203"/>
    </location>
</feature>
<evidence type="ECO:0000313" key="6">
    <source>
        <dbReference type="Proteomes" id="UP000695022"/>
    </source>
</evidence>
<keyword evidence="6" id="KW-1185">Reference proteome</keyword>
<dbReference type="PANTHER" id="PTHR23291:SF50">
    <property type="entry name" value="PROTEIN LIFEGUARD 4"/>
    <property type="match status" value="1"/>
</dbReference>
<gene>
    <name evidence="7" type="primary">LOC106817780</name>
</gene>
<keyword evidence="3 5" id="KW-1133">Transmembrane helix</keyword>
<reference evidence="7" key="1">
    <citation type="submission" date="2025-08" db="UniProtKB">
        <authorList>
            <consortium name="RefSeq"/>
        </authorList>
    </citation>
    <scope>IDENTIFICATION</scope>
</reference>
<dbReference type="PANTHER" id="PTHR23291">
    <property type="entry name" value="BAX INHIBITOR-RELATED"/>
    <property type="match status" value="1"/>
</dbReference>
<feature type="transmembrane region" description="Helical" evidence="5">
    <location>
        <begin position="43"/>
        <end position="64"/>
    </location>
</feature>
<feature type="transmembrane region" description="Helical" evidence="5">
    <location>
        <begin position="76"/>
        <end position="94"/>
    </location>
</feature>
<accession>A0ABM1F0J5</accession>
<dbReference type="Pfam" id="PF01027">
    <property type="entry name" value="Bax1-I"/>
    <property type="match status" value="1"/>
</dbReference>
<comment type="subcellular location">
    <subcellularLocation>
        <location evidence="1">Membrane</location>
        <topology evidence="1">Multi-pass membrane protein</topology>
    </subcellularLocation>
</comment>
<name>A0ABM1F0J5_PRICU</name>
<comment type="similarity">
    <text evidence="5">Belongs to the BI1 family.</text>
</comment>
<evidence type="ECO:0000256" key="3">
    <source>
        <dbReference type="ARBA" id="ARBA00022989"/>
    </source>
</evidence>
<keyword evidence="2 5" id="KW-0812">Transmembrane</keyword>
<keyword evidence="4 5" id="KW-0472">Membrane</keyword>